<dbReference type="AlphaFoldDB" id="A0A5N6XBE7"/>
<evidence type="ECO:0000313" key="1">
    <source>
        <dbReference type="EMBL" id="KAE8329409.1"/>
    </source>
</evidence>
<accession>A0A5N6XBE7</accession>
<protein>
    <submittedName>
        <fullName evidence="1">Uncharacterized protein</fullName>
    </submittedName>
</protein>
<organism evidence="1 2">
    <name type="scientific">Aspergillus sergii</name>
    <dbReference type="NCBI Taxonomy" id="1034303"/>
    <lineage>
        <taxon>Eukaryota</taxon>
        <taxon>Fungi</taxon>
        <taxon>Dikarya</taxon>
        <taxon>Ascomycota</taxon>
        <taxon>Pezizomycotina</taxon>
        <taxon>Eurotiomycetes</taxon>
        <taxon>Eurotiomycetidae</taxon>
        <taxon>Eurotiales</taxon>
        <taxon>Aspergillaceae</taxon>
        <taxon>Aspergillus</taxon>
        <taxon>Aspergillus subgen. Circumdati</taxon>
    </lineage>
</organism>
<feature type="non-terminal residue" evidence="1">
    <location>
        <position position="52"/>
    </location>
</feature>
<sequence length="52" mass="5822">MPVHSLQEVLYQVSVVAFWALPRPGHWIEDAALLPGLCNGFPTMAEFIPCRL</sequence>
<dbReference type="EMBL" id="ML741779">
    <property type="protein sequence ID" value="KAE8329409.1"/>
    <property type="molecule type" value="Genomic_DNA"/>
</dbReference>
<evidence type="ECO:0000313" key="2">
    <source>
        <dbReference type="Proteomes" id="UP000325945"/>
    </source>
</evidence>
<reference evidence="2" key="1">
    <citation type="submission" date="2019-04" db="EMBL/GenBank/DDBJ databases">
        <title>Friends and foes A comparative genomics studyof 23 Aspergillus species from section Flavi.</title>
        <authorList>
            <consortium name="DOE Joint Genome Institute"/>
            <person name="Kjaerbolling I."/>
            <person name="Vesth T."/>
            <person name="Frisvad J.C."/>
            <person name="Nybo J.L."/>
            <person name="Theobald S."/>
            <person name="Kildgaard S."/>
            <person name="Isbrandt T."/>
            <person name="Kuo A."/>
            <person name="Sato A."/>
            <person name="Lyhne E.K."/>
            <person name="Kogle M.E."/>
            <person name="Wiebenga A."/>
            <person name="Kun R.S."/>
            <person name="Lubbers R.J."/>
            <person name="Makela M.R."/>
            <person name="Barry K."/>
            <person name="Chovatia M."/>
            <person name="Clum A."/>
            <person name="Daum C."/>
            <person name="Haridas S."/>
            <person name="He G."/>
            <person name="LaButti K."/>
            <person name="Lipzen A."/>
            <person name="Mondo S."/>
            <person name="Riley R."/>
            <person name="Salamov A."/>
            <person name="Simmons B.A."/>
            <person name="Magnuson J.K."/>
            <person name="Henrissat B."/>
            <person name="Mortensen U.H."/>
            <person name="Larsen T.O."/>
            <person name="Devries R.P."/>
            <person name="Grigoriev I.V."/>
            <person name="Machida M."/>
            <person name="Baker S.E."/>
            <person name="Andersen M.R."/>
        </authorList>
    </citation>
    <scope>NUCLEOTIDE SEQUENCE [LARGE SCALE GENOMIC DNA]</scope>
    <source>
        <strain evidence="2">CBS 130017</strain>
    </source>
</reference>
<keyword evidence="2" id="KW-1185">Reference proteome</keyword>
<name>A0A5N6XBE7_9EURO</name>
<gene>
    <name evidence="1" type="ORF">BDV39DRAFT_171808</name>
</gene>
<proteinExistence type="predicted"/>
<dbReference type="Proteomes" id="UP000325945">
    <property type="component" value="Unassembled WGS sequence"/>
</dbReference>